<accession>A0ABR4IUV2</accession>
<dbReference type="EC" id="3.2.1.21" evidence="4"/>
<dbReference type="InterPro" id="IPR036962">
    <property type="entry name" value="Glyco_hydro_3_N_sf"/>
</dbReference>
<evidence type="ECO:0000256" key="4">
    <source>
        <dbReference type="ARBA" id="ARBA00012744"/>
    </source>
</evidence>
<dbReference type="PANTHER" id="PTHR42715">
    <property type="entry name" value="BETA-GLUCOSIDASE"/>
    <property type="match status" value="1"/>
</dbReference>
<evidence type="ECO:0000256" key="7">
    <source>
        <dbReference type="ARBA" id="ARBA00023180"/>
    </source>
</evidence>
<dbReference type="PRINTS" id="PR00133">
    <property type="entry name" value="GLHYDRLASE3"/>
</dbReference>
<dbReference type="SUPFAM" id="SSF52279">
    <property type="entry name" value="Beta-D-glucan exohydrolase, C-terminal domain"/>
    <property type="match status" value="2"/>
</dbReference>
<evidence type="ECO:0000256" key="5">
    <source>
        <dbReference type="ARBA" id="ARBA00022801"/>
    </source>
</evidence>
<feature type="domain" description="Glycoside hydrolase family 3 N-terminal" evidence="11">
    <location>
        <begin position="72"/>
        <end position="308"/>
    </location>
</feature>
<dbReference type="Pfam" id="PF01915">
    <property type="entry name" value="Glyco_hydro_3_C"/>
    <property type="match status" value="1"/>
</dbReference>
<keyword evidence="5 13" id="KW-0378">Hydrolase</keyword>
<keyword evidence="9" id="KW-0326">Glycosidase</keyword>
<keyword evidence="6" id="KW-0136">Cellulose degradation</keyword>
<dbReference type="Pfam" id="PF00933">
    <property type="entry name" value="Glyco_hydro_3"/>
    <property type="match status" value="1"/>
</dbReference>
<keyword evidence="14" id="KW-1185">Reference proteome</keyword>
<dbReference type="InterPro" id="IPR002772">
    <property type="entry name" value="Glyco_hydro_3_C"/>
</dbReference>
<dbReference type="Gene3D" id="3.20.20.300">
    <property type="entry name" value="Glycoside hydrolase, family 3, N-terminal domain"/>
    <property type="match status" value="1"/>
</dbReference>
<keyword evidence="7" id="KW-0325">Glycoprotein</keyword>
<reference evidence="13 14" key="1">
    <citation type="submission" date="2024-07" db="EMBL/GenBank/DDBJ databases">
        <title>Section-level genome sequencing and comparative genomics of Aspergillus sections Usti and Cavernicolus.</title>
        <authorList>
            <consortium name="Lawrence Berkeley National Laboratory"/>
            <person name="Nybo J.L."/>
            <person name="Vesth T.C."/>
            <person name="Theobald S."/>
            <person name="Frisvad J.C."/>
            <person name="Larsen T.O."/>
            <person name="Kjaerboelling I."/>
            <person name="Rothschild-Mancinelli K."/>
            <person name="Lyhne E.K."/>
            <person name="Kogle M.E."/>
            <person name="Barry K."/>
            <person name="Clum A."/>
            <person name="Na H."/>
            <person name="Ledsgaard L."/>
            <person name="Lin J."/>
            <person name="Lipzen A."/>
            <person name="Kuo A."/>
            <person name="Riley R."/>
            <person name="Mondo S."/>
            <person name="LaButti K."/>
            <person name="Haridas S."/>
            <person name="Pangalinan J."/>
            <person name="Salamov A.A."/>
            <person name="Simmons B.A."/>
            <person name="Magnuson J.K."/>
            <person name="Chen J."/>
            <person name="Drula E."/>
            <person name="Henrissat B."/>
            <person name="Wiebenga A."/>
            <person name="Lubbers R.J."/>
            <person name="Gomes A.C."/>
            <person name="Makela M.R."/>
            <person name="Stajich J."/>
            <person name="Grigoriev I.V."/>
            <person name="Mortensen U.H."/>
            <person name="De vries R.P."/>
            <person name="Baker S.E."/>
            <person name="Andersen M.R."/>
        </authorList>
    </citation>
    <scope>NUCLEOTIDE SEQUENCE [LARGE SCALE GENOMIC DNA]</scope>
    <source>
        <strain evidence="13 14">CBS 600.67</strain>
    </source>
</reference>
<evidence type="ECO:0000259" key="12">
    <source>
        <dbReference type="Pfam" id="PF01915"/>
    </source>
</evidence>
<comment type="catalytic activity">
    <reaction evidence="1">
        <text>Hydrolysis of terminal, non-reducing beta-D-glucosyl residues with release of beta-D-glucose.</text>
        <dbReference type="EC" id="3.2.1.21"/>
    </reaction>
</comment>
<sequence>MHPPAPYTFQHALVAIKSGQPLIQVTQAILSQLTEDERLALLDGDVDFWKGLGSMLYDRYNRTPYVHGAIPRLQIPGIKFTDGPRGVVMGSSTAFPVSMARGATWDVELERQVGNAIGLEAKAQGANYFAGVCVNLPRHPAWGRIQETYGEDPLLLGEFGLALTQSVQKHVMACVKHYALNSMEIARFRVDVRVDEAVLHEVYLPHFRRIVVDGGCAAVMSAYNSVNGEWAGQNKHLLTEILREQWGFDGLVMSDFVFGLRDAAPSLKNGLDIEAPFRQQRAMNLESALKAGEVEWVDIDRACERILRKQLEFAIQTDDSQPGPDVVFCEAHRALAREVAARSIVLLKNDKVNGAPLLPLQPASLSRVAVVGCLANAANTGDKGSSQVFPPNIVTPWQGICDALPHAEVLLAETLEEAEQLAPHADLVICIVGYDHEDEGEYVIPALQENPALYSLLPPPKSAEDHQVFDIFEGNKSDVQDNSGLVAGAGGDRTSLRLRDRDEKMIAAVAARNPRTVVSVVTAGAVIMESWKDRVPALLVSWYSGSEGGNALADVLLGRVDASGRLPFSIPTDKAHLPFFDRQATEIHYDRWFGQHLLDKMAVEAAFPFGFGLSYTAFALDDSAQQRQQAGAIYCTGVWSARR</sequence>
<comment type="caution">
    <text evidence="13">The sequence shown here is derived from an EMBL/GenBank/DDBJ whole genome shotgun (WGS) entry which is preliminary data.</text>
</comment>
<keyword evidence="8" id="KW-0119">Carbohydrate metabolism</keyword>
<evidence type="ECO:0000313" key="13">
    <source>
        <dbReference type="EMBL" id="KAL2831565.1"/>
    </source>
</evidence>
<feature type="domain" description="Glycoside hydrolase family 3 C-terminal" evidence="12">
    <location>
        <begin position="344"/>
        <end position="615"/>
    </location>
</feature>
<evidence type="ECO:0000256" key="3">
    <source>
        <dbReference type="ARBA" id="ARBA00005336"/>
    </source>
</evidence>
<dbReference type="InterPro" id="IPR001764">
    <property type="entry name" value="Glyco_hydro_3_N"/>
</dbReference>
<dbReference type="GO" id="GO:0016787">
    <property type="term" value="F:hydrolase activity"/>
    <property type="evidence" value="ECO:0007669"/>
    <property type="project" value="UniProtKB-KW"/>
</dbReference>
<evidence type="ECO:0000313" key="14">
    <source>
        <dbReference type="Proteomes" id="UP001610335"/>
    </source>
</evidence>
<evidence type="ECO:0000256" key="1">
    <source>
        <dbReference type="ARBA" id="ARBA00000448"/>
    </source>
</evidence>
<comment type="pathway">
    <text evidence="2">Glycan metabolism; cellulose degradation.</text>
</comment>
<organism evidence="13 14">
    <name type="scientific">Aspergillus cavernicola</name>
    <dbReference type="NCBI Taxonomy" id="176166"/>
    <lineage>
        <taxon>Eukaryota</taxon>
        <taxon>Fungi</taxon>
        <taxon>Dikarya</taxon>
        <taxon>Ascomycota</taxon>
        <taxon>Pezizomycotina</taxon>
        <taxon>Eurotiomycetes</taxon>
        <taxon>Eurotiomycetidae</taxon>
        <taxon>Eurotiales</taxon>
        <taxon>Aspergillaceae</taxon>
        <taxon>Aspergillus</taxon>
        <taxon>Aspergillus subgen. Nidulantes</taxon>
    </lineage>
</organism>
<proteinExistence type="inferred from homology"/>
<evidence type="ECO:0000256" key="10">
    <source>
        <dbReference type="ARBA" id="ARBA00023326"/>
    </source>
</evidence>
<dbReference type="Gene3D" id="3.40.50.1700">
    <property type="entry name" value="Glycoside hydrolase family 3 C-terminal domain"/>
    <property type="match status" value="1"/>
</dbReference>
<gene>
    <name evidence="13" type="ORF">BDW59DRAFT_140295</name>
</gene>
<dbReference type="InterPro" id="IPR017853">
    <property type="entry name" value="GH"/>
</dbReference>
<evidence type="ECO:0000256" key="8">
    <source>
        <dbReference type="ARBA" id="ARBA00023277"/>
    </source>
</evidence>
<evidence type="ECO:0000256" key="9">
    <source>
        <dbReference type="ARBA" id="ARBA00023295"/>
    </source>
</evidence>
<dbReference type="InterPro" id="IPR036881">
    <property type="entry name" value="Glyco_hydro_3_C_sf"/>
</dbReference>
<comment type="similarity">
    <text evidence="3">Belongs to the glycosyl hydrolase 3 family.</text>
</comment>
<keyword evidence="10" id="KW-0624">Polysaccharide degradation</keyword>
<evidence type="ECO:0000256" key="6">
    <source>
        <dbReference type="ARBA" id="ARBA00023001"/>
    </source>
</evidence>
<dbReference type="SUPFAM" id="SSF51445">
    <property type="entry name" value="(Trans)glycosidases"/>
    <property type="match status" value="1"/>
</dbReference>
<dbReference type="PANTHER" id="PTHR42715:SF3">
    <property type="entry name" value="BETA-GLUCOSIDASE B-RELATED"/>
    <property type="match status" value="1"/>
</dbReference>
<dbReference type="EMBL" id="JBFXLS010000009">
    <property type="protein sequence ID" value="KAL2831565.1"/>
    <property type="molecule type" value="Genomic_DNA"/>
</dbReference>
<name>A0ABR4IUV2_9EURO</name>
<protein>
    <recommendedName>
        <fullName evidence="4">beta-glucosidase</fullName>
        <ecNumber evidence="4">3.2.1.21</ecNumber>
    </recommendedName>
</protein>
<evidence type="ECO:0000259" key="11">
    <source>
        <dbReference type="Pfam" id="PF00933"/>
    </source>
</evidence>
<dbReference type="Proteomes" id="UP001610335">
    <property type="component" value="Unassembled WGS sequence"/>
</dbReference>
<evidence type="ECO:0000256" key="2">
    <source>
        <dbReference type="ARBA" id="ARBA00004987"/>
    </source>
</evidence>
<dbReference type="InterPro" id="IPR050288">
    <property type="entry name" value="Cellulose_deg_GH3"/>
</dbReference>